<gene>
    <name evidence="1" type="ORF">LYSCAS_14910</name>
</gene>
<organism evidence="1 2">
    <name type="scientific">Noviluteimonas caseinilytica</name>
    <dbReference type="NCBI Taxonomy" id="2675101"/>
    <lineage>
        <taxon>Bacteria</taxon>
        <taxon>Pseudomonadati</taxon>
        <taxon>Pseudomonadota</taxon>
        <taxon>Gammaproteobacteria</taxon>
        <taxon>Lysobacterales</taxon>
        <taxon>Lysobacteraceae</taxon>
        <taxon>Noviluteimonas</taxon>
    </lineage>
</organism>
<protein>
    <submittedName>
        <fullName evidence="1">Uncharacterized protein</fullName>
    </submittedName>
</protein>
<reference evidence="1 2" key="1">
    <citation type="submission" date="2021-03" db="EMBL/GenBank/DDBJ databases">
        <title>Complete Genome Sequences of Two Lysobacter Strains Isolated from Sea Water (Lysobacter caseinilyticus) and Soil (Lysobacter helvus) in South Korea.</title>
        <authorList>
            <person name="Watanabe Y."/>
            <person name="Arakawa K."/>
        </authorList>
    </citation>
    <scope>NUCLEOTIDE SEQUENCE [LARGE SCALE GENOMIC DNA]</scope>
    <source>
        <strain evidence="1 2">KVB24</strain>
    </source>
</reference>
<dbReference type="RefSeq" id="WP_213437267.1">
    <property type="nucleotide sequence ID" value="NZ_AP024545.1"/>
</dbReference>
<name>A0ABN6FS03_9GAMM</name>
<accession>A0ABN6FS03</accession>
<evidence type="ECO:0000313" key="1">
    <source>
        <dbReference type="EMBL" id="BCT92467.1"/>
    </source>
</evidence>
<dbReference type="Proteomes" id="UP000681317">
    <property type="component" value="Chromosome"/>
</dbReference>
<sequence>MPCAADRFKALIEANAQEIVRLNARIKDTFAHRGESAEQESAWRSACADFHARYDALAFPGGLDGAFDRLLAGDPDTMEATVCFLGSAAVFLSLGLHVRCVLAHGEARAAHRGPA</sequence>
<proteinExistence type="predicted"/>
<keyword evidence="2" id="KW-1185">Reference proteome</keyword>
<evidence type="ECO:0000313" key="2">
    <source>
        <dbReference type="Proteomes" id="UP000681317"/>
    </source>
</evidence>
<dbReference type="EMBL" id="AP024545">
    <property type="protein sequence ID" value="BCT92467.1"/>
    <property type="molecule type" value="Genomic_DNA"/>
</dbReference>